<name>A0ABV7VV01_9GAMM</name>
<dbReference type="RefSeq" id="WP_376867745.1">
    <property type="nucleotide sequence ID" value="NZ_JBHRYB010000014.1"/>
</dbReference>
<dbReference type="Proteomes" id="UP001595722">
    <property type="component" value="Unassembled WGS sequence"/>
</dbReference>
<proteinExistence type="predicted"/>
<evidence type="ECO:0000313" key="1">
    <source>
        <dbReference type="EMBL" id="MFC3681374.1"/>
    </source>
</evidence>
<dbReference type="EMBL" id="JBHRYB010000014">
    <property type="protein sequence ID" value="MFC3681374.1"/>
    <property type="molecule type" value="Genomic_DNA"/>
</dbReference>
<protein>
    <submittedName>
        <fullName evidence="1">Uncharacterized protein</fullName>
    </submittedName>
</protein>
<organism evidence="1 2">
    <name type="scientific">Bacterioplanoides pacificum</name>
    <dbReference type="NCBI Taxonomy" id="1171596"/>
    <lineage>
        <taxon>Bacteria</taxon>
        <taxon>Pseudomonadati</taxon>
        <taxon>Pseudomonadota</taxon>
        <taxon>Gammaproteobacteria</taxon>
        <taxon>Oceanospirillales</taxon>
        <taxon>Oceanospirillaceae</taxon>
        <taxon>Bacterioplanoides</taxon>
    </lineage>
</organism>
<accession>A0ABV7VV01</accession>
<sequence>MDKKALTETDIRTKYITPAIVSGGSDSHTQIDEAFSVTDGYIAGKVDELFALCDQLKDGLQQASETEQHLTNATIEQALS</sequence>
<reference evidence="2" key="1">
    <citation type="journal article" date="2019" name="Int. J. Syst. Evol. Microbiol.">
        <title>The Global Catalogue of Microorganisms (GCM) 10K type strain sequencing project: providing services to taxonomists for standard genome sequencing and annotation.</title>
        <authorList>
            <consortium name="The Broad Institute Genomics Platform"/>
            <consortium name="The Broad Institute Genome Sequencing Center for Infectious Disease"/>
            <person name="Wu L."/>
            <person name="Ma J."/>
        </authorList>
    </citation>
    <scope>NUCLEOTIDE SEQUENCE [LARGE SCALE GENOMIC DNA]</scope>
    <source>
        <strain evidence="2">KCTC 42424</strain>
    </source>
</reference>
<gene>
    <name evidence="1" type="ORF">ACFOMG_14815</name>
</gene>
<keyword evidence="2" id="KW-1185">Reference proteome</keyword>
<evidence type="ECO:0000313" key="2">
    <source>
        <dbReference type="Proteomes" id="UP001595722"/>
    </source>
</evidence>
<comment type="caution">
    <text evidence="1">The sequence shown here is derived from an EMBL/GenBank/DDBJ whole genome shotgun (WGS) entry which is preliminary data.</text>
</comment>
<dbReference type="Gene3D" id="3.90.1570.30">
    <property type="match status" value="1"/>
</dbReference>